<proteinExistence type="predicted"/>
<dbReference type="InterPro" id="IPR010331">
    <property type="entry name" value="ExoD"/>
</dbReference>
<comment type="caution">
    <text evidence="2">The sequence shown here is derived from an EMBL/GenBank/DDBJ whole genome shotgun (WGS) entry which is preliminary data.</text>
</comment>
<dbReference type="PANTHER" id="PTHR41795:SF1">
    <property type="entry name" value="EXOPOLYSACCHARIDE SYNTHESIS PROTEIN"/>
    <property type="match status" value="1"/>
</dbReference>
<name>A0A556ACY7_9BURK</name>
<feature type="transmembrane region" description="Helical" evidence="1">
    <location>
        <begin position="53"/>
        <end position="72"/>
    </location>
</feature>
<dbReference type="Proteomes" id="UP000318405">
    <property type="component" value="Unassembled WGS sequence"/>
</dbReference>
<dbReference type="PIRSF" id="PIRSF033239">
    <property type="entry name" value="ExoD"/>
    <property type="match status" value="1"/>
</dbReference>
<evidence type="ECO:0000256" key="1">
    <source>
        <dbReference type="SAM" id="Phobius"/>
    </source>
</evidence>
<evidence type="ECO:0000313" key="2">
    <source>
        <dbReference type="EMBL" id="TSH90754.1"/>
    </source>
</evidence>
<dbReference type="PANTHER" id="PTHR41795">
    <property type="entry name" value="EXOPOLYSACCHARIDE SYNTHESIS PROTEIN"/>
    <property type="match status" value="1"/>
</dbReference>
<evidence type="ECO:0000313" key="3">
    <source>
        <dbReference type="Proteomes" id="UP000318405"/>
    </source>
</evidence>
<dbReference type="AlphaFoldDB" id="A0A556ACY7"/>
<protein>
    <submittedName>
        <fullName evidence="2">Exopolysaccharide biosynthesis protein</fullName>
    </submittedName>
</protein>
<keyword evidence="1" id="KW-1133">Transmembrane helix</keyword>
<dbReference type="Pfam" id="PF06055">
    <property type="entry name" value="ExoD"/>
    <property type="match status" value="1"/>
</dbReference>
<gene>
    <name evidence="2" type="ORF">FOZ76_19915</name>
</gene>
<feature type="transmembrane region" description="Helical" evidence="1">
    <location>
        <begin position="163"/>
        <end position="183"/>
    </location>
</feature>
<keyword evidence="1" id="KW-0812">Transmembrane</keyword>
<feature type="transmembrane region" description="Helical" evidence="1">
    <location>
        <begin position="112"/>
        <end position="132"/>
    </location>
</feature>
<accession>A0A556ACY7</accession>
<keyword evidence="1" id="KW-0472">Membrane</keyword>
<feature type="transmembrane region" description="Helical" evidence="1">
    <location>
        <begin position="138"/>
        <end position="158"/>
    </location>
</feature>
<sequence>MLDRLEFAECENDKVSVEAMLDITGRRSFGPMLLVPGLLVLSPVSGVPGVPTLSGAMVLLLSVQLLIGRQHFWMPRWVLKRGVSQRRLLQAFRFMRPPARWIDRLVKPRMRWLVESHAVYAVAAICALVALTMPPLELVPFAATAAGIAITTFGLALIGRDGLLAMLAFIFCGVTGALLAQAVL</sequence>
<organism evidence="2 3">
    <name type="scientific">Verticiella sediminum</name>
    <dbReference type="NCBI Taxonomy" id="1247510"/>
    <lineage>
        <taxon>Bacteria</taxon>
        <taxon>Pseudomonadati</taxon>
        <taxon>Pseudomonadota</taxon>
        <taxon>Betaproteobacteria</taxon>
        <taxon>Burkholderiales</taxon>
        <taxon>Alcaligenaceae</taxon>
        <taxon>Verticiella</taxon>
    </lineage>
</organism>
<dbReference type="EMBL" id="VLTJ01000039">
    <property type="protein sequence ID" value="TSH90754.1"/>
    <property type="molecule type" value="Genomic_DNA"/>
</dbReference>
<reference evidence="2 3" key="1">
    <citation type="submission" date="2019-07" db="EMBL/GenBank/DDBJ databases">
        <title>Qingshengfaniella alkalisoli gen. nov., sp. nov., isolated from saline soil.</title>
        <authorList>
            <person name="Xu L."/>
            <person name="Huang X.-X."/>
            <person name="Sun J.-Q."/>
        </authorList>
    </citation>
    <scope>NUCLEOTIDE SEQUENCE [LARGE SCALE GENOMIC DNA]</scope>
    <source>
        <strain evidence="2 3">DSM 27279</strain>
    </source>
</reference>
<dbReference type="OrthoDB" id="8635607at2"/>
<keyword evidence="3" id="KW-1185">Reference proteome</keyword>